<protein>
    <recommendedName>
        <fullName evidence="5">Secreted protein</fullName>
    </recommendedName>
</protein>
<feature type="region of interest" description="Disordered" evidence="1">
    <location>
        <begin position="62"/>
        <end position="96"/>
    </location>
</feature>
<feature type="chain" id="PRO_5034062342" description="Secreted protein" evidence="2">
    <location>
        <begin position="20"/>
        <end position="147"/>
    </location>
</feature>
<feature type="region of interest" description="Disordered" evidence="1">
    <location>
        <begin position="120"/>
        <end position="147"/>
    </location>
</feature>
<reference evidence="3" key="2">
    <citation type="submission" date="2025-09" db="UniProtKB">
        <authorList>
            <consortium name="Ensembl"/>
        </authorList>
    </citation>
    <scope>IDENTIFICATION</scope>
</reference>
<keyword evidence="2" id="KW-0732">Signal</keyword>
<name>A0A8C8XXI2_PANLE</name>
<dbReference type="Proteomes" id="UP000694399">
    <property type="component" value="Unassembled WGS sequence"/>
</dbReference>
<evidence type="ECO:0008006" key="5">
    <source>
        <dbReference type="Google" id="ProtNLM"/>
    </source>
</evidence>
<feature type="region of interest" description="Disordered" evidence="1">
    <location>
        <begin position="18"/>
        <end position="40"/>
    </location>
</feature>
<evidence type="ECO:0000313" key="4">
    <source>
        <dbReference type="Proteomes" id="UP000694399"/>
    </source>
</evidence>
<keyword evidence="4" id="KW-1185">Reference proteome</keyword>
<dbReference type="Ensembl" id="ENSPLOT00000025695.1">
    <property type="protein sequence ID" value="ENSPLOP00000023266.1"/>
    <property type="gene ID" value="ENSPLOG00000017053.1"/>
</dbReference>
<sequence length="147" mass="15950">MRFLLRLLLQGFSLHRHHSHPVQGCEPSKLRHQQPRPRSYPNSFQLQQIEFLRGRLPAVPLTGKQTPSLPPFAPALWPRIPGPPGASQSPGRARGGLGLWPGRGFLGQGWLPCLGVVPASPRAAGDGDDSPPLPCAFPPLSREARDG</sequence>
<accession>A0A8C8XXI2</accession>
<feature type="signal peptide" evidence="2">
    <location>
        <begin position="1"/>
        <end position="19"/>
    </location>
</feature>
<evidence type="ECO:0000256" key="2">
    <source>
        <dbReference type="SAM" id="SignalP"/>
    </source>
</evidence>
<evidence type="ECO:0000313" key="3">
    <source>
        <dbReference type="Ensembl" id="ENSPLOP00000023266.1"/>
    </source>
</evidence>
<proteinExistence type="predicted"/>
<evidence type="ECO:0000256" key="1">
    <source>
        <dbReference type="SAM" id="MobiDB-lite"/>
    </source>
</evidence>
<organism evidence="3 4">
    <name type="scientific">Panthera leo</name>
    <name type="common">Lion</name>
    <dbReference type="NCBI Taxonomy" id="9689"/>
    <lineage>
        <taxon>Eukaryota</taxon>
        <taxon>Metazoa</taxon>
        <taxon>Chordata</taxon>
        <taxon>Craniata</taxon>
        <taxon>Vertebrata</taxon>
        <taxon>Euteleostomi</taxon>
        <taxon>Mammalia</taxon>
        <taxon>Eutheria</taxon>
        <taxon>Laurasiatheria</taxon>
        <taxon>Carnivora</taxon>
        <taxon>Feliformia</taxon>
        <taxon>Felidae</taxon>
        <taxon>Pantherinae</taxon>
        <taxon>Panthera</taxon>
    </lineage>
</organism>
<reference evidence="3" key="1">
    <citation type="submission" date="2025-08" db="UniProtKB">
        <authorList>
            <consortium name="Ensembl"/>
        </authorList>
    </citation>
    <scope>IDENTIFICATION</scope>
</reference>
<dbReference type="AlphaFoldDB" id="A0A8C8XXI2"/>